<gene>
    <name evidence="1" type="ORF">Ga0061061_11724</name>
</gene>
<name>A0ABP2AC40_9HYPH</name>
<sequence>MAIAKRRTTKTRTTTSDPGLVHGFRSGLEDKVAAELAAKGVPVRYEDPESVIRYTWPSEESKYHPDFVLPNGIIVETKGRFVTKDRQKHKLIKEQHPDLDIRFVFSNSRQRISKTSMTTYAMWCEKYGFRYADKSIPDAWLNEPAKGA</sequence>
<keyword evidence="1" id="KW-0540">Nuclease</keyword>
<dbReference type="Gene3D" id="3.40.91.30">
    <property type="match status" value="1"/>
</dbReference>
<protein>
    <submittedName>
        <fullName evidence="1">Phage endonuclease I</fullName>
    </submittedName>
</protein>
<accession>A0ABP2AC40</accession>
<comment type="caution">
    <text evidence="1">The sequence shown here is derived from an EMBL/GenBank/DDBJ whole genome shotgun (WGS) entry which is preliminary data.</text>
</comment>
<dbReference type="CDD" id="cd22324">
    <property type="entry name" value="Endonuclease_I"/>
    <property type="match status" value="1"/>
</dbReference>
<keyword evidence="1" id="KW-0255">Endonuclease</keyword>
<dbReference type="InterPro" id="IPR008029">
    <property type="entry name" value="Phage_T7_Gp3_endoDNaseI"/>
</dbReference>
<organism evidence="1 2">
    <name type="scientific">Chelatococcus sambhunathii</name>
    <dbReference type="NCBI Taxonomy" id="363953"/>
    <lineage>
        <taxon>Bacteria</taxon>
        <taxon>Pseudomonadati</taxon>
        <taxon>Pseudomonadota</taxon>
        <taxon>Alphaproteobacteria</taxon>
        <taxon>Hyphomicrobiales</taxon>
        <taxon>Chelatococcaceae</taxon>
        <taxon>Chelatococcus</taxon>
    </lineage>
</organism>
<dbReference type="GO" id="GO:0004519">
    <property type="term" value="F:endonuclease activity"/>
    <property type="evidence" value="ECO:0007669"/>
    <property type="project" value="UniProtKB-KW"/>
</dbReference>
<evidence type="ECO:0000313" key="1">
    <source>
        <dbReference type="EMBL" id="CUA90970.1"/>
    </source>
</evidence>
<evidence type="ECO:0000313" key="2">
    <source>
        <dbReference type="Proteomes" id="UP000182178"/>
    </source>
</evidence>
<dbReference type="Pfam" id="PF05367">
    <property type="entry name" value="Phage_endo_I"/>
    <property type="match status" value="1"/>
</dbReference>
<dbReference type="SUPFAM" id="SSF52980">
    <property type="entry name" value="Restriction endonuclease-like"/>
    <property type="match status" value="1"/>
</dbReference>
<proteinExistence type="predicted"/>
<keyword evidence="1" id="KW-0378">Hydrolase</keyword>
<keyword evidence="2" id="KW-1185">Reference proteome</keyword>
<reference evidence="1 2" key="1">
    <citation type="submission" date="2015-08" db="EMBL/GenBank/DDBJ databases">
        <authorList>
            <person name="Varghese N."/>
        </authorList>
    </citation>
    <scope>NUCLEOTIDE SEQUENCE [LARGE SCALE GENOMIC DNA]</scope>
    <source>
        <strain evidence="1 2">DSM 18167</strain>
    </source>
</reference>
<dbReference type="InterPro" id="IPR011335">
    <property type="entry name" value="Restrct_endonuc-II-like"/>
</dbReference>
<dbReference type="EMBL" id="CYHC01000017">
    <property type="protein sequence ID" value="CUA90970.1"/>
    <property type="molecule type" value="Genomic_DNA"/>
</dbReference>
<dbReference type="Proteomes" id="UP000182178">
    <property type="component" value="Unassembled WGS sequence"/>
</dbReference>